<keyword evidence="1 6" id="KW-0808">Transferase</keyword>
<comment type="function">
    <text evidence="6">Involved in the regulation of the intracellular balance of NAD and NADP, and is a key enzyme in the biosynthesis of NADP. Catalyzes specifically the phosphorylation on 2'-hydroxyl of the adenosine moiety of NAD to yield NADP.</text>
</comment>
<dbReference type="HAMAP" id="MF_00361">
    <property type="entry name" value="NAD_kinase"/>
    <property type="match status" value="1"/>
</dbReference>
<dbReference type="PANTHER" id="PTHR20275:SF0">
    <property type="entry name" value="NAD KINASE"/>
    <property type="match status" value="1"/>
</dbReference>
<feature type="binding site" evidence="6">
    <location>
        <begin position="71"/>
        <end position="72"/>
    </location>
    <ligand>
        <name>NAD(+)</name>
        <dbReference type="ChEBI" id="CHEBI:57540"/>
    </ligand>
</feature>
<comment type="cofactor">
    <cofactor evidence="6">
        <name>a divalent metal cation</name>
        <dbReference type="ChEBI" id="CHEBI:60240"/>
    </cofactor>
</comment>
<dbReference type="GO" id="GO:0019674">
    <property type="term" value="P:NAD+ metabolic process"/>
    <property type="evidence" value="ECO:0007669"/>
    <property type="project" value="InterPro"/>
</dbReference>
<dbReference type="InterPro" id="IPR016064">
    <property type="entry name" value="NAD/diacylglycerol_kinase_sf"/>
</dbReference>
<sequence length="302" mass="32180">MHFPTVALVGKYHDTGIAAPLLALAHMLRAAGRKVLFEKDTAINIGVQDFPVASVAEIGAEASLAVVMGGDGTMLGLARQLAPYDVPLVGINHGRVGFITDIPLDKSVQALSEVIEGNFSSDERLLLEGKVFRGDQELFSGPALNDVVLSRASMGGMIEINVHVDGEFMSQQRADGLIIATPTGSTAYALSSNGPILHPSLRGMVLVPVAPQALSNRPIALPDTCTIDITIIRCAGSSKGGASVHFDMQSFSSLQAGDRIVVRRGKHTIRFLHPAGYSYFSTLRRKLHWNQNPSDPTSSLDS</sequence>
<evidence type="ECO:0000256" key="6">
    <source>
        <dbReference type="HAMAP-Rule" id="MF_00361"/>
    </source>
</evidence>
<evidence type="ECO:0000256" key="1">
    <source>
        <dbReference type="ARBA" id="ARBA00022679"/>
    </source>
</evidence>
<proteinExistence type="inferred from homology"/>
<protein>
    <recommendedName>
        <fullName evidence="6">NAD kinase</fullName>
        <ecNumber evidence="6">2.7.1.23</ecNumber>
    </recommendedName>
    <alternativeName>
        <fullName evidence="6">ATP-dependent NAD kinase</fullName>
    </alternativeName>
</protein>
<keyword evidence="6" id="KW-0547">Nucleotide-binding</keyword>
<dbReference type="GO" id="GO:0003951">
    <property type="term" value="F:NAD+ kinase activity"/>
    <property type="evidence" value="ECO:0007669"/>
    <property type="project" value="UniProtKB-UniRule"/>
</dbReference>
<dbReference type="Pfam" id="PF01513">
    <property type="entry name" value="NAD_kinase"/>
    <property type="match status" value="1"/>
</dbReference>
<evidence type="ECO:0000256" key="4">
    <source>
        <dbReference type="ARBA" id="ARBA00023027"/>
    </source>
</evidence>
<keyword evidence="6" id="KW-0067">ATP-binding</keyword>
<dbReference type="GO" id="GO:0046872">
    <property type="term" value="F:metal ion binding"/>
    <property type="evidence" value="ECO:0007669"/>
    <property type="project" value="UniProtKB-UniRule"/>
</dbReference>
<keyword evidence="8" id="KW-1185">Reference proteome</keyword>
<evidence type="ECO:0000256" key="2">
    <source>
        <dbReference type="ARBA" id="ARBA00022777"/>
    </source>
</evidence>
<dbReference type="NCBIfam" id="NF002561">
    <property type="entry name" value="PRK02155.1"/>
    <property type="match status" value="1"/>
</dbReference>
<dbReference type="Gene3D" id="3.40.50.10330">
    <property type="entry name" value="Probable inorganic polyphosphate/atp-NAD kinase, domain 1"/>
    <property type="match status" value="1"/>
</dbReference>
<dbReference type="GO" id="GO:0005737">
    <property type="term" value="C:cytoplasm"/>
    <property type="evidence" value="ECO:0007669"/>
    <property type="project" value="UniProtKB-SubCell"/>
</dbReference>
<feature type="binding site" evidence="6">
    <location>
        <begin position="145"/>
        <end position="146"/>
    </location>
    <ligand>
        <name>NAD(+)</name>
        <dbReference type="ChEBI" id="CHEBI:57540"/>
    </ligand>
</feature>
<reference evidence="7 8" key="1">
    <citation type="submission" date="2019-08" db="EMBL/GenBank/DDBJ databases">
        <title>Amphibian skin-associated Pigmentiphaga: genome sequence and occurrence across geography and hosts.</title>
        <authorList>
            <person name="Bletz M.C."/>
            <person name="Bunk B."/>
            <person name="Sproeer C."/>
            <person name="Biwer P."/>
            <person name="Reiter S."/>
            <person name="Rabemananjara F.C.E."/>
            <person name="Schulz S."/>
            <person name="Overmann J."/>
            <person name="Vences M."/>
        </authorList>
    </citation>
    <scope>NUCLEOTIDE SEQUENCE [LARGE SCALE GENOMIC DNA]</scope>
    <source>
        <strain evidence="7 8">Mada1488</strain>
    </source>
</reference>
<keyword evidence="3 6" id="KW-0521">NADP</keyword>
<dbReference type="InterPro" id="IPR017437">
    <property type="entry name" value="ATP-NAD_kinase_PpnK-typ_C"/>
</dbReference>
<evidence type="ECO:0000256" key="5">
    <source>
        <dbReference type="ARBA" id="ARBA00047925"/>
    </source>
</evidence>
<dbReference type="Gene3D" id="2.60.200.30">
    <property type="entry name" value="Probable inorganic polyphosphate/atp-NAD kinase, domain 2"/>
    <property type="match status" value="1"/>
</dbReference>
<dbReference type="GO" id="GO:0051287">
    <property type="term" value="F:NAD binding"/>
    <property type="evidence" value="ECO:0007669"/>
    <property type="project" value="UniProtKB-ARBA"/>
</dbReference>
<comment type="similarity">
    <text evidence="6">Belongs to the NAD kinase family.</text>
</comment>
<dbReference type="InterPro" id="IPR017438">
    <property type="entry name" value="ATP-NAD_kinase_N"/>
</dbReference>
<feature type="binding site" evidence="6">
    <location>
        <position position="249"/>
    </location>
    <ligand>
        <name>NAD(+)</name>
        <dbReference type="ChEBI" id="CHEBI:57540"/>
    </ligand>
</feature>
<evidence type="ECO:0000313" key="7">
    <source>
        <dbReference type="EMBL" id="QEI07203.1"/>
    </source>
</evidence>
<dbReference type="KEGG" id="pacr:FXN63_16160"/>
<keyword evidence="4 6" id="KW-0520">NAD</keyword>
<dbReference type="GO" id="GO:0006741">
    <property type="term" value="P:NADP+ biosynthetic process"/>
    <property type="evidence" value="ECO:0007669"/>
    <property type="project" value="UniProtKB-UniRule"/>
</dbReference>
<dbReference type="Proteomes" id="UP000325161">
    <property type="component" value="Chromosome"/>
</dbReference>
<dbReference type="SUPFAM" id="SSF111331">
    <property type="entry name" value="NAD kinase/diacylglycerol kinase-like"/>
    <property type="match status" value="1"/>
</dbReference>
<dbReference type="InterPro" id="IPR002504">
    <property type="entry name" value="NADK"/>
</dbReference>
<accession>A0A5C0B0H3</accession>
<name>A0A5C0B0H3_9BURK</name>
<dbReference type="EMBL" id="CP043046">
    <property type="protein sequence ID" value="QEI07203.1"/>
    <property type="molecule type" value="Genomic_DNA"/>
</dbReference>
<comment type="caution">
    <text evidence="6">Lacks conserved residue(s) required for the propagation of feature annotation.</text>
</comment>
<evidence type="ECO:0000313" key="8">
    <source>
        <dbReference type="Proteomes" id="UP000325161"/>
    </source>
</evidence>
<comment type="subcellular location">
    <subcellularLocation>
        <location evidence="6">Cytoplasm</location>
    </subcellularLocation>
</comment>
<feature type="binding site" evidence="6">
    <location>
        <position position="210"/>
    </location>
    <ligand>
        <name>NAD(+)</name>
        <dbReference type="ChEBI" id="CHEBI:57540"/>
    </ligand>
</feature>
<dbReference type="GO" id="GO:0005524">
    <property type="term" value="F:ATP binding"/>
    <property type="evidence" value="ECO:0007669"/>
    <property type="project" value="UniProtKB-KW"/>
</dbReference>
<evidence type="ECO:0000256" key="3">
    <source>
        <dbReference type="ARBA" id="ARBA00022857"/>
    </source>
</evidence>
<feature type="binding site" evidence="6">
    <location>
        <begin position="186"/>
        <end position="191"/>
    </location>
    <ligand>
        <name>NAD(+)</name>
        <dbReference type="ChEBI" id="CHEBI:57540"/>
    </ligand>
</feature>
<keyword evidence="6" id="KW-0963">Cytoplasm</keyword>
<dbReference type="OrthoDB" id="9774737at2"/>
<dbReference type="Pfam" id="PF20143">
    <property type="entry name" value="NAD_kinase_C"/>
    <property type="match status" value="1"/>
</dbReference>
<dbReference type="PANTHER" id="PTHR20275">
    <property type="entry name" value="NAD KINASE"/>
    <property type="match status" value="1"/>
</dbReference>
<feature type="active site" description="Proton acceptor" evidence="6">
    <location>
        <position position="71"/>
    </location>
</feature>
<dbReference type="RefSeq" id="WP_148816250.1">
    <property type="nucleotide sequence ID" value="NZ_CP043046.1"/>
</dbReference>
<organism evidence="7 8">
    <name type="scientific">Pigmentiphaga aceris</name>
    <dbReference type="NCBI Taxonomy" id="1940612"/>
    <lineage>
        <taxon>Bacteria</taxon>
        <taxon>Pseudomonadati</taxon>
        <taxon>Pseudomonadota</taxon>
        <taxon>Betaproteobacteria</taxon>
        <taxon>Burkholderiales</taxon>
        <taxon>Alcaligenaceae</taxon>
        <taxon>Pigmentiphaga</taxon>
    </lineage>
</organism>
<dbReference type="AlphaFoldDB" id="A0A5C0B0H3"/>
<comment type="catalytic activity">
    <reaction evidence="5 6">
        <text>NAD(+) + ATP = ADP + NADP(+) + H(+)</text>
        <dbReference type="Rhea" id="RHEA:18629"/>
        <dbReference type="ChEBI" id="CHEBI:15378"/>
        <dbReference type="ChEBI" id="CHEBI:30616"/>
        <dbReference type="ChEBI" id="CHEBI:57540"/>
        <dbReference type="ChEBI" id="CHEBI:58349"/>
        <dbReference type="ChEBI" id="CHEBI:456216"/>
        <dbReference type="EC" id="2.7.1.23"/>
    </reaction>
</comment>
<feature type="binding site" evidence="6">
    <location>
        <position position="175"/>
    </location>
    <ligand>
        <name>NAD(+)</name>
        <dbReference type="ChEBI" id="CHEBI:57540"/>
    </ligand>
</feature>
<gene>
    <name evidence="6" type="primary">nadK</name>
    <name evidence="7" type="ORF">FXN63_16160</name>
</gene>
<feature type="binding site" evidence="6">
    <location>
        <position position="173"/>
    </location>
    <ligand>
        <name>NAD(+)</name>
        <dbReference type="ChEBI" id="CHEBI:57540"/>
    </ligand>
</feature>
<dbReference type="EC" id="2.7.1.23" evidence="6"/>
<keyword evidence="2 6" id="KW-0418">Kinase</keyword>